<keyword evidence="7" id="KW-1185">Reference proteome</keyword>
<feature type="DNA-binding region" description="HMG box" evidence="3">
    <location>
        <begin position="170"/>
        <end position="237"/>
    </location>
</feature>
<evidence type="ECO:0000256" key="2">
    <source>
        <dbReference type="ARBA" id="ARBA00023242"/>
    </source>
</evidence>
<dbReference type="GO" id="GO:0000981">
    <property type="term" value="F:DNA-binding transcription factor activity, RNA polymerase II-specific"/>
    <property type="evidence" value="ECO:0007669"/>
    <property type="project" value="TreeGrafter"/>
</dbReference>
<accession>A0A9W8I6V4</accession>
<feature type="region of interest" description="Disordered" evidence="4">
    <location>
        <begin position="117"/>
        <end position="167"/>
    </location>
</feature>
<protein>
    <recommendedName>
        <fullName evidence="5">HMG box domain-containing protein</fullName>
    </recommendedName>
</protein>
<evidence type="ECO:0000256" key="1">
    <source>
        <dbReference type="ARBA" id="ARBA00023125"/>
    </source>
</evidence>
<evidence type="ECO:0000313" key="6">
    <source>
        <dbReference type="EMBL" id="KAJ2847265.1"/>
    </source>
</evidence>
<organism evidence="6 7">
    <name type="scientific">Coemansia brasiliensis</name>
    <dbReference type="NCBI Taxonomy" id="2650707"/>
    <lineage>
        <taxon>Eukaryota</taxon>
        <taxon>Fungi</taxon>
        <taxon>Fungi incertae sedis</taxon>
        <taxon>Zoopagomycota</taxon>
        <taxon>Kickxellomycotina</taxon>
        <taxon>Kickxellomycetes</taxon>
        <taxon>Kickxellales</taxon>
        <taxon>Kickxellaceae</taxon>
        <taxon>Coemansia</taxon>
    </lineage>
</organism>
<dbReference type="PANTHER" id="PTHR45789">
    <property type="entry name" value="FI18025P1"/>
    <property type="match status" value="1"/>
</dbReference>
<name>A0A9W8I6V4_9FUNG</name>
<dbReference type="AlphaFoldDB" id="A0A9W8I6V4"/>
<comment type="caution">
    <text evidence="6">The sequence shown here is derived from an EMBL/GenBank/DDBJ whole genome shotgun (WGS) entry which is preliminary data.</text>
</comment>
<feature type="domain" description="HMG box" evidence="5">
    <location>
        <begin position="170"/>
        <end position="237"/>
    </location>
</feature>
<feature type="compositionally biased region" description="Basic and acidic residues" evidence="4">
    <location>
        <begin position="153"/>
        <end position="167"/>
    </location>
</feature>
<dbReference type="PROSITE" id="PS50118">
    <property type="entry name" value="HMG_BOX_2"/>
    <property type="match status" value="1"/>
</dbReference>
<dbReference type="Pfam" id="PF00505">
    <property type="entry name" value="HMG_box"/>
    <property type="match status" value="1"/>
</dbReference>
<dbReference type="OrthoDB" id="6247875at2759"/>
<keyword evidence="1 3" id="KW-0238">DNA-binding</keyword>
<dbReference type="GO" id="GO:0000978">
    <property type="term" value="F:RNA polymerase II cis-regulatory region sequence-specific DNA binding"/>
    <property type="evidence" value="ECO:0007669"/>
    <property type="project" value="TreeGrafter"/>
</dbReference>
<evidence type="ECO:0000259" key="5">
    <source>
        <dbReference type="PROSITE" id="PS50118"/>
    </source>
</evidence>
<dbReference type="InterPro" id="IPR051356">
    <property type="entry name" value="SOX/SOX-like_TF"/>
</dbReference>
<sequence length="245" mass="28328">MMLGEAQVLGVDLSAVFAQELDGLAYVPKPVSPERCTEKILVNRVPDGFTPILIDLQRCSRSELRRFLHNMLCTPQSENTPTSSPLKDKPLGRCKCELVEFDYQPDFMFNRNFHSDQSEDYTSDSECSDDDSDGDITNSCQSPSDTESVESEITSRVHYKQEAERNRIKIKRPPNSFMIYRSQRHNELVKEYKGGNKVISGIIAKEWHSMPATDKKTYEEMAAEKKREHEMLYPNYKFMPKRRKL</sequence>
<dbReference type="GO" id="GO:0005634">
    <property type="term" value="C:nucleus"/>
    <property type="evidence" value="ECO:0007669"/>
    <property type="project" value="UniProtKB-UniRule"/>
</dbReference>
<dbReference type="CDD" id="cd01389">
    <property type="entry name" value="HMG-box_ROX1-like"/>
    <property type="match status" value="1"/>
</dbReference>
<reference evidence="6" key="1">
    <citation type="submission" date="2022-07" db="EMBL/GenBank/DDBJ databases">
        <title>Phylogenomic reconstructions and comparative analyses of Kickxellomycotina fungi.</title>
        <authorList>
            <person name="Reynolds N.K."/>
            <person name="Stajich J.E."/>
            <person name="Barry K."/>
            <person name="Grigoriev I.V."/>
            <person name="Crous P."/>
            <person name="Smith M.E."/>
        </authorList>
    </citation>
    <scope>NUCLEOTIDE SEQUENCE</scope>
    <source>
        <strain evidence="6">NRRL 1566</strain>
    </source>
</reference>
<dbReference type="Gene3D" id="1.10.30.10">
    <property type="entry name" value="High mobility group box domain"/>
    <property type="match status" value="1"/>
</dbReference>
<evidence type="ECO:0000256" key="3">
    <source>
        <dbReference type="PROSITE-ProRule" id="PRU00267"/>
    </source>
</evidence>
<dbReference type="PANTHER" id="PTHR45789:SF2">
    <property type="entry name" value="FI18025P1"/>
    <property type="match status" value="1"/>
</dbReference>
<proteinExistence type="predicted"/>
<dbReference type="InterPro" id="IPR036910">
    <property type="entry name" value="HMG_box_dom_sf"/>
</dbReference>
<dbReference type="Proteomes" id="UP001139887">
    <property type="component" value="Unassembled WGS sequence"/>
</dbReference>
<evidence type="ECO:0000256" key="4">
    <source>
        <dbReference type="SAM" id="MobiDB-lite"/>
    </source>
</evidence>
<dbReference type="InterPro" id="IPR009071">
    <property type="entry name" value="HMG_box_dom"/>
</dbReference>
<dbReference type="SMART" id="SM00398">
    <property type="entry name" value="HMG"/>
    <property type="match status" value="1"/>
</dbReference>
<feature type="compositionally biased region" description="Polar residues" evidence="4">
    <location>
        <begin position="136"/>
        <end position="152"/>
    </location>
</feature>
<dbReference type="EMBL" id="JANBUW010000349">
    <property type="protein sequence ID" value="KAJ2847265.1"/>
    <property type="molecule type" value="Genomic_DNA"/>
</dbReference>
<feature type="compositionally biased region" description="Acidic residues" evidence="4">
    <location>
        <begin position="118"/>
        <end position="134"/>
    </location>
</feature>
<dbReference type="SUPFAM" id="SSF47095">
    <property type="entry name" value="HMG-box"/>
    <property type="match status" value="1"/>
</dbReference>
<gene>
    <name evidence="6" type="ORF">IWW36_003941</name>
</gene>
<keyword evidence="2 3" id="KW-0539">Nucleus</keyword>
<evidence type="ECO:0000313" key="7">
    <source>
        <dbReference type="Proteomes" id="UP001139887"/>
    </source>
</evidence>